<sequence length="220" mass="22725">MALLSQNITFSCTSTKRPVSVSSCGSLRVSKVASNNVFLKTVPSKGYVMNSISHVTSKSKMVAKASYSGNITSTAGVKYAIVVAQFNSLITKALLEGCKESFVFRGVAENDIDVFSVPGSFELPVIAKTLASSGKYGAVVCIGAVIKGATSHYDAVVGASTNGIMNAGVNTGVPVVFGVLTCENLEQALDRAGGKLGNKGAEFAAVAVEMASLVEKVKKL</sequence>
<keyword evidence="4 7" id="KW-0686">Riboflavin biosynthesis</keyword>
<comment type="function">
    <text evidence="7">Catalyzes the formation of 6,7-dimethyl-8-ribityllumazine by condensation of 5-amino-6-(D-ribitylamino)uracil with 3,4-dihydroxy-2-butanone 4-phosphate. This is the penultimate step in the biosynthesis of riboflavin.</text>
</comment>
<dbReference type="CDD" id="cd09209">
    <property type="entry name" value="Lumazine_synthase-I"/>
    <property type="match status" value="1"/>
</dbReference>
<dbReference type="GO" id="GO:0009349">
    <property type="term" value="C:riboflavin synthase complex"/>
    <property type="evidence" value="ECO:0007669"/>
    <property type="project" value="UniProtKB-UniRule"/>
</dbReference>
<dbReference type="NCBIfam" id="TIGR00114">
    <property type="entry name" value="lumazine-synth"/>
    <property type="match status" value="1"/>
</dbReference>
<evidence type="ECO:0000256" key="6">
    <source>
        <dbReference type="ARBA" id="ARBA00048785"/>
    </source>
</evidence>
<dbReference type="InterPro" id="IPR002180">
    <property type="entry name" value="LS/RS"/>
</dbReference>
<proteinExistence type="inferred from homology"/>
<dbReference type="GO" id="GO:0000906">
    <property type="term" value="F:6,7-dimethyl-8-ribityllumazine synthase activity"/>
    <property type="evidence" value="ECO:0007669"/>
    <property type="project" value="UniProtKB-EC"/>
</dbReference>
<evidence type="ECO:0000256" key="5">
    <source>
        <dbReference type="ARBA" id="ARBA00022679"/>
    </source>
</evidence>
<dbReference type="EC" id="2.5.1.78" evidence="3 7"/>
<dbReference type="SUPFAM" id="SSF52121">
    <property type="entry name" value="Lumazine synthase"/>
    <property type="match status" value="1"/>
</dbReference>
<evidence type="ECO:0000256" key="1">
    <source>
        <dbReference type="ARBA" id="ARBA00004917"/>
    </source>
</evidence>
<dbReference type="InterPro" id="IPR036467">
    <property type="entry name" value="LS/RS_sf"/>
</dbReference>
<comment type="catalytic activity">
    <reaction evidence="6 7">
        <text>(2S)-2-hydroxy-3-oxobutyl phosphate + 5-amino-6-(D-ribitylamino)uracil = 6,7-dimethyl-8-(1-D-ribityl)lumazine + phosphate + 2 H2O + H(+)</text>
        <dbReference type="Rhea" id="RHEA:26152"/>
        <dbReference type="ChEBI" id="CHEBI:15377"/>
        <dbReference type="ChEBI" id="CHEBI:15378"/>
        <dbReference type="ChEBI" id="CHEBI:15934"/>
        <dbReference type="ChEBI" id="CHEBI:43474"/>
        <dbReference type="ChEBI" id="CHEBI:58201"/>
        <dbReference type="ChEBI" id="CHEBI:58830"/>
        <dbReference type="EC" id="2.5.1.78"/>
    </reaction>
</comment>
<evidence type="ECO:0000313" key="8">
    <source>
        <dbReference type="EMBL" id="CAD8764852.1"/>
    </source>
</evidence>
<gene>
    <name evidence="8" type="ORF">PPAR00522_LOCUS1237</name>
</gene>
<dbReference type="Pfam" id="PF00885">
    <property type="entry name" value="DMRL_synthase"/>
    <property type="match status" value="1"/>
</dbReference>
<protein>
    <recommendedName>
        <fullName evidence="3 7">6,7-dimethyl-8-ribityllumazine synthase</fullName>
        <shortName evidence="7">DMRL synthase</shortName>
        <ecNumber evidence="3 7">2.5.1.78</ecNumber>
    </recommendedName>
</protein>
<dbReference type="Gene3D" id="3.40.50.960">
    <property type="entry name" value="Lumazine/riboflavin synthase"/>
    <property type="match status" value="1"/>
</dbReference>
<name>A0A7S0UNH1_9CHLO</name>
<reference evidence="8" key="1">
    <citation type="submission" date="2021-01" db="EMBL/GenBank/DDBJ databases">
        <authorList>
            <person name="Corre E."/>
            <person name="Pelletier E."/>
            <person name="Niang G."/>
            <person name="Scheremetjew M."/>
            <person name="Finn R."/>
            <person name="Kale V."/>
            <person name="Holt S."/>
            <person name="Cochrane G."/>
            <person name="Meng A."/>
            <person name="Brown T."/>
            <person name="Cohen L."/>
        </authorList>
    </citation>
    <scope>NUCLEOTIDE SEQUENCE</scope>
    <source>
        <strain evidence="8">SAG 63-3</strain>
    </source>
</reference>
<dbReference type="PANTHER" id="PTHR21058">
    <property type="entry name" value="6,7-DIMETHYL-8-RIBITYLLUMAZINE SYNTHASE DMRL SYNTHASE LUMAZINE SYNTHASE"/>
    <property type="match status" value="1"/>
</dbReference>
<accession>A0A7S0UNH1</accession>
<dbReference type="EMBL" id="HBFM01002177">
    <property type="protein sequence ID" value="CAD8764852.1"/>
    <property type="molecule type" value="Transcribed_RNA"/>
</dbReference>
<dbReference type="GO" id="GO:0009231">
    <property type="term" value="P:riboflavin biosynthetic process"/>
    <property type="evidence" value="ECO:0007669"/>
    <property type="project" value="UniProtKB-UniPathway"/>
</dbReference>
<dbReference type="PANTHER" id="PTHR21058:SF0">
    <property type="entry name" value="6,7-DIMETHYL-8-RIBITYLLUMAZINE SYNTHASE"/>
    <property type="match status" value="1"/>
</dbReference>
<dbReference type="InterPro" id="IPR034964">
    <property type="entry name" value="LS"/>
</dbReference>
<dbReference type="AlphaFoldDB" id="A0A7S0UNH1"/>
<evidence type="ECO:0000256" key="2">
    <source>
        <dbReference type="ARBA" id="ARBA00007424"/>
    </source>
</evidence>
<comment type="similarity">
    <text evidence="2 7">Belongs to the DMRL synthase family.</text>
</comment>
<comment type="pathway">
    <text evidence="1 7">Cofactor biosynthesis; riboflavin biosynthesis; riboflavin from 2-hydroxy-3-oxobutyl phosphate and 5-amino-6-(D-ribitylamino)uracil: step 1/2.</text>
</comment>
<evidence type="ECO:0000256" key="4">
    <source>
        <dbReference type="ARBA" id="ARBA00022619"/>
    </source>
</evidence>
<dbReference type="HAMAP" id="MF_00178">
    <property type="entry name" value="Lumazine_synth"/>
    <property type="match status" value="1"/>
</dbReference>
<organism evidence="8">
    <name type="scientific">Polytomella parva</name>
    <dbReference type="NCBI Taxonomy" id="51329"/>
    <lineage>
        <taxon>Eukaryota</taxon>
        <taxon>Viridiplantae</taxon>
        <taxon>Chlorophyta</taxon>
        <taxon>core chlorophytes</taxon>
        <taxon>Chlorophyceae</taxon>
        <taxon>CS clade</taxon>
        <taxon>Chlamydomonadales</taxon>
        <taxon>Chlamydomonadaceae</taxon>
        <taxon>Polytomella</taxon>
    </lineage>
</organism>
<evidence type="ECO:0000256" key="7">
    <source>
        <dbReference type="RuleBase" id="RU003795"/>
    </source>
</evidence>
<keyword evidence="5 7" id="KW-0808">Transferase</keyword>
<evidence type="ECO:0000256" key="3">
    <source>
        <dbReference type="ARBA" id="ARBA00012664"/>
    </source>
</evidence>
<dbReference type="UniPathway" id="UPA00275">
    <property type="reaction ID" value="UER00404"/>
</dbReference>